<dbReference type="AlphaFoldDB" id="A0A0E9TBH1"/>
<proteinExistence type="predicted"/>
<evidence type="ECO:0000313" key="1">
    <source>
        <dbReference type="EMBL" id="JAH50762.1"/>
    </source>
</evidence>
<protein>
    <submittedName>
        <fullName evidence="1">Uncharacterized protein</fullName>
    </submittedName>
</protein>
<organism evidence="1">
    <name type="scientific">Anguilla anguilla</name>
    <name type="common">European freshwater eel</name>
    <name type="synonym">Muraena anguilla</name>
    <dbReference type="NCBI Taxonomy" id="7936"/>
    <lineage>
        <taxon>Eukaryota</taxon>
        <taxon>Metazoa</taxon>
        <taxon>Chordata</taxon>
        <taxon>Craniata</taxon>
        <taxon>Vertebrata</taxon>
        <taxon>Euteleostomi</taxon>
        <taxon>Actinopterygii</taxon>
        <taxon>Neopterygii</taxon>
        <taxon>Teleostei</taxon>
        <taxon>Anguilliformes</taxon>
        <taxon>Anguillidae</taxon>
        <taxon>Anguilla</taxon>
    </lineage>
</organism>
<reference evidence="1" key="2">
    <citation type="journal article" date="2015" name="Fish Shellfish Immunol.">
        <title>Early steps in the European eel (Anguilla anguilla)-Vibrio vulnificus interaction in the gills: Role of the RtxA13 toxin.</title>
        <authorList>
            <person name="Callol A."/>
            <person name="Pajuelo D."/>
            <person name="Ebbesson L."/>
            <person name="Teles M."/>
            <person name="MacKenzie S."/>
            <person name="Amaro C."/>
        </authorList>
    </citation>
    <scope>NUCLEOTIDE SEQUENCE</scope>
</reference>
<accession>A0A0E9TBH1</accession>
<reference evidence="1" key="1">
    <citation type="submission" date="2014-11" db="EMBL/GenBank/DDBJ databases">
        <authorList>
            <person name="Amaro Gonzalez C."/>
        </authorList>
    </citation>
    <scope>NUCLEOTIDE SEQUENCE</scope>
</reference>
<name>A0A0E9TBH1_ANGAN</name>
<sequence length="26" mass="2870">MQLTATVTQIILWYSETAISILCLAS</sequence>
<dbReference type="EMBL" id="GBXM01057815">
    <property type="protein sequence ID" value="JAH50762.1"/>
    <property type="molecule type" value="Transcribed_RNA"/>
</dbReference>